<dbReference type="EMBL" id="CP008949">
    <property type="protein sequence ID" value="AII10965.1"/>
    <property type="molecule type" value="Genomic_DNA"/>
</dbReference>
<evidence type="ECO:0000313" key="2">
    <source>
        <dbReference type="EMBL" id="AII10965.1"/>
    </source>
</evidence>
<dbReference type="AlphaFoldDB" id="A0A076EYC9"/>
<organism evidence="2 3">
    <name type="scientific">Rhodococcus opacus</name>
    <name type="common">Nocardia opaca</name>
    <dbReference type="NCBI Taxonomy" id="37919"/>
    <lineage>
        <taxon>Bacteria</taxon>
        <taxon>Bacillati</taxon>
        <taxon>Actinomycetota</taxon>
        <taxon>Actinomycetes</taxon>
        <taxon>Mycobacteriales</taxon>
        <taxon>Nocardiaceae</taxon>
        <taxon>Rhodococcus</taxon>
    </lineage>
</organism>
<feature type="compositionally biased region" description="Basic and acidic residues" evidence="1">
    <location>
        <begin position="98"/>
        <end position="110"/>
    </location>
</feature>
<geneLocation type="plasmid" evidence="2 3">
    <name>pPDG2</name>
</geneLocation>
<evidence type="ECO:0000256" key="1">
    <source>
        <dbReference type="SAM" id="MobiDB-lite"/>
    </source>
</evidence>
<evidence type="ECO:0000313" key="3">
    <source>
        <dbReference type="Proteomes" id="UP000028488"/>
    </source>
</evidence>
<feature type="region of interest" description="Disordered" evidence="1">
    <location>
        <begin position="1"/>
        <end position="24"/>
    </location>
</feature>
<gene>
    <name evidence="2" type="ORF">EP51_43400</name>
</gene>
<feature type="region of interest" description="Disordered" evidence="1">
    <location>
        <begin position="92"/>
        <end position="112"/>
    </location>
</feature>
<proteinExistence type="predicted"/>
<feature type="compositionally biased region" description="Polar residues" evidence="1">
    <location>
        <begin position="12"/>
        <end position="22"/>
    </location>
</feature>
<name>A0A076EYC9_RHOOP</name>
<accession>A0A076EYC9</accession>
<dbReference type="Proteomes" id="UP000028488">
    <property type="component" value="Plasmid pPDG2"/>
</dbReference>
<protein>
    <submittedName>
        <fullName evidence="2">Uncharacterized protein</fullName>
    </submittedName>
</protein>
<keyword evidence="2" id="KW-0614">Plasmid</keyword>
<sequence length="179" mass="19637">MVADAAPPAFVSTPSRSLGQDETVSDRTAADLERVFAMLALICDRLRASEGEDLRIYYNPVFTHDLRIAFAAALSIKVGVIIIIGTSPATAQTNSRTADSKTPEAGEKGFGRPWRLSPRNEFSCSPMSPSSQHQHSAHHFLEWRRATVTSWQVRPDSVRLDLTCLQAKACKLVDAAQAR</sequence>
<reference evidence="2 3" key="1">
    <citation type="submission" date="2014-07" db="EMBL/GenBank/DDBJ databases">
        <title>Genome Sequence of Rhodococcus opacus Strain R7, a Biodegrader of Mono- and Polycyclic Aromatic Hydrocarbons.</title>
        <authorList>
            <person name="Di Gennaro P."/>
            <person name="Zampolli J."/>
            <person name="Presti I."/>
            <person name="Cappelletti M."/>
            <person name="D'Ursi P."/>
            <person name="Orro A."/>
            <person name="Mezzelani A."/>
            <person name="Milanesi L."/>
        </authorList>
    </citation>
    <scope>NUCLEOTIDE SEQUENCE [LARGE SCALE GENOMIC DNA]</scope>
    <source>
        <strain evidence="2 3">R7</strain>
        <plasmid evidence="2">pPDG2</plasmid>
    </source>
</reference>